<evidence type="ECO:0000313" key="2">
    <source>
        <dbReference type="EMBL" id="KAK8781665.1"/>
    </source>
</evidence>
<dbReference type="Gene3D" id="3.40.1620.60">
    <property type="match status" value="1"/>
</dbReference>
<comment type="caution">
    <text evidence="2">The sequence shown here is derived from an EMBL/GenBank/DDBJ whole genome shotgun (WGS) entry which is preliminary data.</text>
</comment>
<dbReference type="AlphaFoldDB" id="A0AAQ4F4K0"/>
<keyword evidence="1" id="KW-1133">Transmembrane helix</keyword>
<organism evidence="2 3">
    <name type="scientific">Amblyomma americanum</name>
    <name type="common">Lone star tick</name>
    <dbReference type="NCBI Taxonomy" id="6943"/>
    <lineage>
        <taxon>Eukaryota</taxon>
        <taxon>Metazoa</taxon>
        <taxon>Ecdysozoa</taxon>
        <taxon>Arthropoda</taxon>
        <taxon>Chelicerata</taxon>
        <taxon>Arachnida</taxon>
        <taxon>Acari</taxon>
        <taxon>Parasitiformes</taxon>
        <taxon>Ixodida</taxon>
        <taxon>Ixodoidea</taxon>
        <taxon>Ixodidae</taxon>
        <taxon>Amblyomminae</taxon>
        <taxon>Amblyomma</taxon>
    </lineage>
</organism>
<proteinExistence type="predicted"/>
<sequence length="261" mass="28807">MSYADGGRKKYQLSPCSESQIRAVLRYVGQECLDEISEKDYMARHKKLPGQMITKEEYCKILFKAQGTGMPVEDPKSLKECKMHCCLRTYYGPGKCEEDRLLEGMACGDGKPHIVARFPLGGHLAAAAASGSTSNPCTLLFQEIKANFDSIPKCNGDNDSRLPSWFLKALATCLIITALLKRYLLMGGSIISLAAAGLTALAMLVLYAFQEYRRRQREVTVFMGTRHPLQHAEVFNLQLSICASSPPGANFGTIYEMTLTG</sequence>
<dbReference type="Proteomes" id="UP001321473">
    <property type="component" value="Unassembled WGS sequence"/>
</dbReference>
<dbReference type="EMBL" id="JARKHS020007446">
    <property type="protein sequence ID" value="KAK8781665.1"/>
    <property type="molecule type" value="Genomic_DNA"/>
</dbReference>
<feature type="transmembrane region" description="Helical" evidence="1">
    <location>
        <begin position="190"/>
        <end position="209"/>
    </location>
</feature>
<keyword evidence="3" id="KW-1185">Reference proteome</keyword>
<reference evidence="2 3" key="1">
    <citation type="journal article" date="2023" name="Arcadia Sci">
        <title>De novo assembly of a long-read Amblyomma americanum tick genome.</title>
        <authorList>
            <person name="Chou S."/>
            <person name="Poskanzer K.E."/>
            <person name="Rollins M."/>
            <person name="Thuy-Boun P.S."/>
        </authorList>
    </citation>
    <scope>NUCLEOTIDE SEQUENCE [LARGE SCALE GENOMIC DNA]</scope>
    <source>
        <strain evidence="2">F_SG_1</strain>
        <tissue evidence="2">Salivary glands</tissue>
    </source>
</reference>
<gene>
    <name evidence="2" type="ORF">V5799_016994</name>
</gene>
<name>A0AAQ4F4K0_AMBAM</name>
<evidence type="ECO:0000256" key="1">
    <source>
        <dbReference type="SAM" id="Phobius"/>
    </source>
</evidence>
<keyword evidence="1" id="KW-0812">Transmembrane</keyword>
<keyword evidence="1" id="KW-0472">Membrane</keyword>
<protein>
    <submittedName>
        <fullName evidence="2">Uncharacterized protein</fullName>
    </submittedName>
</protein>
<accession>A0AAQ4F4K0</accession>
<evidence type="ECO:0000313" key="3">
    <source>
        <dbReference type="Proteomes" id="UP001321473"/>
    </source>
</evidence>